<evidence type="ECO:0000313" key="3">
    <source>
        <dbReference type="Proteomes" id="UP000649617"/>
    </source>
</evidence>
<dbReference type="Gene3D" id="1.25.40.10">
    <property type="entry name" value="Tetratricopeptide repeat domain"/>
    <property type="match status" value="1"/>
</dbReference>
<reference evidence="2" key="1">
    <citation type="submission" date="2021-02" db="EMBL/GenBank/DDBJ databases">
        <authorList>
            <person name="Dougan E. K."/>
            <person name="Rhodes N."/>
            <person name="Thang M."/>
            <person name="Chan C."/>
        </authorList>
    </citation>
    <scope>NUCLEOTIDE SEQUENCE</scope>
</reference>
<organism evidence="2 3">
    <name type="scientific">Symbiodinium pilosum</name>
    <name type="common">Dinoflagellate</name>
    <dbReference type="NCBI Taxonomy" id="2952"/>
    <lineage>
        <taxon>Eukaryota</taxon>
        <taxon>Sar</taxon>
        <taxon>Alveolata</taxon>
        <taxon>Dinophyceae</taxon>
        <taxon>Suessiales</taxon>
        <taxon>Symbiodiniaceae</taxon>
        <taxon>Symbiodinium</taxon>
    </lineage>
</organism>
<dbReference type="OrthoDB" id="1726119at2759"/>
<dbReference type="Pfam" id="PF00226">
    <property type="entry name" value="DnaJ"/>
    <property type="match status" value="1"/>
</dbReference>
<dbReference type="PROSITE" id="PS50076">
    <property type="entry name" value="DNAJ_2"/>
    <property type="match status" value="1"/>
</dbReference>
<dbReference type="SUPFAM" id="SSF48452">
    <property type="entry name" value="TPR-like"/>
    <property type="match status" value="1"/>
</dbReference>
<dbReference type="InterPro" id="IPR018253">
    <property type="entry name" value="DnaJ_domain_CS"/>
</dbReference>
<dbReference type="SMART" id="SM00271">
    <property type="entry name" value="DnaJ"/>
    <property type="match status" value="1"/>
</dbReference>
<dbReference type="InterPro" id="IPR001623">
    <property type="entry name" value="DnaJ_domain"/>
</dbReference>
<dbReference type="Gene3D" id="1.10.287.110">
    <property type="entry name" value="DnaJ domain"/>
    <property type="match status" value="1"/>
</dbReference>
<dbReference type="PANTHER" id="PTHR44200:SF3">
    <property type="entry name" value="PROTEIN DNAJ, PUTATIVE-RELATED"/>
    <property type="match status" value="1"/>
</dbReference>
<dbReference type="InterPro" id="IPR011990">
    <property type="entry name" value="TPR-like_helical_dom_sf"/>
</dbReference>
<dbReference type="PANTHER" id="PTHR44200">
    <property type="entry name" value="DNAJ HOMOLOG SUBFAMILY C MEMBER 7"/>
    <property type="match status" value="1"/>
</dbReference>
<dbReference type="PROSITE" id="PS00636">
    <property type="entry name" value="DNAJ_1"/>
    <property type="match status" value="1"/>
</dbReference>
<dbReference type="PRINTS" id="PR00625">
    <property type="entry name" value="JDOMAIN"/>
</dbReference>
<evidence type="ECO:0000259" key="1">
    <source>
        <dbReference type="PROSITE" id="PS50076"/>
    </source>
</evidence>
<dbReference type="Proteomes" id="UP000649617">
    <property type="component" value="Unassembled WGS sequence"/>
</dbReference>
<name>A0A812RW61_SYMPI</name>
<keyword evidence="3" id="KW-1185">Reference proteome</keyword>
<feature type="domain" description="J" evidence="1">
    <location>
        <begin position="243"/>
        <end position="313"/>
    </location>
</feature>
<dbReference type="CDD" id="cd06257">
    <property type="entry name" value="DnaJ"/>
    <property type="match status" value="1"/>
</dbReference>
<accession>A0A812RW61</accession>
<sequence>MEWFEVIFKKVLVKKRCDEKAPSWCLLEKGRRVMVLPRRETDDKGHEWVELTPFELQRTCPDCKGRSPEEARGFLLIDGSALGLGALLQRVDFDAGPARRAAALLRAVEAAPELKAQGDRLLKRGEPKEARERYAAAHVGASWDADLRAELHIKTAEALRMEGQLEEALKEVCEACSFMDREKSAPALLLRGILRFDSGKWRESLEDIEKAQDLAARAQQSLQDLAMWLRRAREAVRRNDSRSFYAILGLRCDCDAADVRKSFHKLALQCHPDKVHSTSEVLKKSAEARFKAIQEAYEVLSDPKRRREYDYGKS</sequence>
<dbReference type="InterPro" id="IPR052758">
    <property type="entry name" value="SRC_co-chaperone"/>
</dbReference>
<protein>
    <recommendedName>
        <fullName evidence="1">J domain-containing protein</fullName>
    </recommendedName>
</protein>
<evidence type="ECO:0000313" key="2">
    <source>
        <dbReference type="EMBL" id="CAE7455685.1"/>
    </source>
</evidence>
<dbReference type="AlphaFoldDB" id="A0A812RW61"/>
<comment type="caution">
    <text evidence="2">The sequence shown here is derived from an EMBL/GenBank/DDBJ whole genome shotgun (WGS) entry which is preliminary data.</text>
</comment>
<proteinExistence type="predicted"/>
<dbReference type="EMBL" id="CAJNIZ010021779">
    <property type="protein sequence ID" value="CAE7455685.1"/>
    <property type="molecule type" value="Genomic_DNA"/>
</dbReference>
<gene>
    <name evidence="2" type="ORF">SPIL2461_LOCUS11205</name>
</gene>
<dbReference type="SUPFAM" id="SSF46565">
    <property type="entry name" value="Chaperone J-domain"/>
    <property type="match status" value="1"/>
</dbReference>
<dbReference type="InterPro" id="IPR036869">
    <property type="entry name" value="J_dom_sf"/>
</dbReference>